<evidence type="ECO:0000313" key="2">
    <source>
        <dbReference type="EMBL" id="QJI01578.1"/>
    </source>
</evidence>
<sequence length="60" mass="6869">MTIDEAIEILSQSANAGVTTFDWDYKDAQRLGIEALKRVRKYRPLYAGKYPHLLPGETKE</sequence>
<name>A0A6H1ZWG6_9ZZZZ</name>
<gene>
    <name evidence="1" type="ORF">TM448A02587_0015</name>
    <name evidence="2" type="ORF">TM448B02647_0015</name>
</gene>
<dbReference type="EMBL" id="MT144933">
    <property type="protein sequence ID" value="QJI01578.1"/>
    <property type="molecule type" value="Genomic_DNA"/>
</dbReference>
<proteinExistence type="predicted"/>
<dbReference type="AlphaFoldDB" id="A0A6H1ZWG6"/>
<protein>
    <submittedName>
        <fullName evidence="1">Uncharacterized protein</fullName>
    </submittedName>
</protein>
<organism evidence="1">
    <name type="scientific">viral metagenome</name>
    <dbReference type="NCBI Taxonomy" id="1070528"/>
    <lineage>
        <taxon>unclassified sequences</taxon>
        <taxon>metagenomes</taxon>
        <taxon>organismal metagenomes</taxon>
    </lineage>
</organism>
<dbReference type="EMBL" id="MT144326">
    <property type="protein sequence ID" value="QJA52273.1"/>
    <property type="molecule type" value="Genomic_DNA"/>
</dbReference>
<accession>A0A6H1ZWG6</accession>
<evidence type="ECO:0000313" key="1">
    <source>
        <dbReference type="EMBL" id="QJA52273.1"/>
    </source>
</evidence>
<reference evidence="1" key="1">
    <citation type="submission" date="2020-03" db="EMBL/GenBank/DDBJ databases">
        <title>The deep terrestrial virosphere.</title>
        <authorList>
            <person name="Holmfeldt K."/>
            <person name="Nilsson E."/>
            <person name="Simone D."/>
            <person name="Lopez-Fernandez M."/>
            <person name="Wu X."/>
            <person name="de Brujin I."/>
            <person name="Lundin D."/>
            <person name="Andersson A."/>
            <person name="Bertilsson S."/>
            <person name="Dopson M."/>
        </authorList>
    </citation>
    <scope>NUCLEOTIDE SEQUENCE</scope>
    <source>
        <strain evidence="1">TM448A02587</strain>
        <strain evidence="2">TM448B02647</strain>
    </source>
</reference>